<dbReference type="Proteomes" id="UP001589587">
    <property type="component" value="Unassembled WGS sequence"/>
</dbReference>
<evidence type="ECO:0000313" key="3">
    <source>
        <dbReference type="Proteomes" id="UP001589587"/>
    </source>
</evidence>
<dbReference type="EC" id="2.4.-.-" evidence="2"/>
<proteinExistence type="predicted"/>
<dbReference type="PANTHER" id="PTHR43685">
    <property type="entry name" value="GLYCOSYLTRANSFERASE"/>
    <property type="match status" value="1"/>
</dbReference>
<dbReference type="Pfam" id="PF00535">
    <property type="entry name" value="Glycos_transf_2"/>
    <property type="match status" value="1"/>
</dbReference>
<organism evidence="2 3">
    <name type="scientific">Rhodococcus baikonurensis</name>
    <dbReference type="NCBI Taxonomy" id="172041"/>
    <lineage>
        <taxon>Bacteria</taxon>
        <taxon>Bacillati</taxon>
        <taxon>Actinomycetota</taxon>
        <taxon>Actinomycetes</taxon>
        <taxon>Mycobacteriales</taxon>
        <taxon>Nocardiaceae</taxon>
        <taxon>Rhodococcus</taxon>
        <taxon>Rhodococcus erythropolis group</taxon>
    </lineage>
</organism>
<name>A0ABV5XAU3_9NOCA</name>
<dbReference type="PANTHER" id="PTHR43685:SF12">
    <property type="entry name" value="GLYCOSYL TRANSFERASE FAMILY 2"/>
    <property type="match status" value="1"/>
</dbReference>
<dbReference type="RefSeq" id="WP_378374066.1">
    <property type="nucleotide sequence ID" value="NZ_JBHMAS010000004.1"/>
</dbReference>
<gene>
    <name evidence="2" type="ORF">ACFFQ6_05680</name>
</gene>
<comment type="caution">
    <text evidence="2">The sequence shown here is derived from an EMBL/GenBank/DDBJ whole genome shotgun (WGS) entry which is preliminary data.</text>
</comment>
<keyword evidence="2" id="KW-0808">Transferase</keyword>
<keyword evidence="2" id="KW-0328">Glycosyltransferase</keyword>
<dbReference type="InterPro" id="IPR050834">
    <property type="entry name" value="Glycosyltransf_2"/>
</dbReference>
<evidence type="ECO:0000259" key="1">
    <source>
        <dbReference type="Pfam" id="PF00535"/>
    </source>
</evidence>
<keyword evidence="3" id="KW-1185">Reference proteome</keyword>
<reference evidence="2 3" key="1">
    <citation type="submission" date="2024-09" db="EMBL/GenBank/DDBJ databases">
        <authorList>
            <person name="Sun Q."/>
            <person name="Mori K."/>
        </authorList>
    </citation>
    <scope>NUCLEOTIDE SEQUENCE [LARGE SCALE GENOMIC DNA]</scope>
    <source>
        <strain evidence="2 3">JCM 11411</strain>
    </source>
</reference>
<dbReference type="GO" id="GO:0016757">
    <property type="term" value="F:glycosyltransferase activity"/>
    <property type="evidence" value="ECO:0007669"/>
    <property type="project" value="UniProtKB-KW"/>
</dbReference>
<accession>A0ABV5XAU3</accession>
<sequence length="293" mass="32794">MPPLEVSVIIPAYNSVRVIGEQLDALAAQEFVMDFEVLVCDNGSTDGLRDFIESRPTNPQMPVVWLDASAKPGASYARNVGIRSSKGDFLAFCDADDRVHPEWLQQLVLTADDADLISGAMETESINDPVVNSWRPLEPNAEPLEYSTFLPRMMSCNFGAWKRVCDAIGGFDESMSGAGEDVDFSWRAQLAGMSFKHQPKAVVAYRLRSTLRETWRQSKAYGESDVDLYIAYREYGFKRSTVKEVATQIVGLVLLNPLVPRRIARIPRGRWMIAAAALVGKLHGSWKRKVWYV</sequence>
<dbReference type="Gene3D" id="3.90.550.10">
    <property type="entry name" value="Spore Coat Polysaccharide Biosynthesis Protein SpsA, Chain A"/>
    <property type="match status" value="1"/>
</dbReference>
<dbReference type="InterPro" id="IPR001173">
    <property type="entry name" value="Glyco_trans_2-like"/>
</dbReference>
<dbReference type="EMBL" id="JBHMAS010000004">
    <property type="protein sequence ID" value="MFB9779161.1"/>
    <property type="molecule type" value="Genomic_DNA"/>
</dbReference>
<protein>
    <submittedName>
        <fullName evidence="2">Glycosyltransferase</fullName>
        <ecNumber evidence="2">2.4.-.-</ecNumber>
    </submittedName>
</protein>
<dbReference type="InterPro" id="IPR029044">
    <property type="entry name" value="Nucleotide-diphossugar_trans"/>
</dbReference>
<dbReference type="SUPFAM" id="SSF53448">
    <property type="entry name" value="Nucleotide-diphospho-sugar transferases"/>
    <property type="match status" value="1"/>
</dbReference>
<feature type="domain" description="Glycosyltransferase 2-like" evidence="1">
    <location>
        <begin position="7"/>
        <end position="136"/>
    </location>
</feature>
<evidence type="ECO:0000313" key="2">
    <source>
        <dbReference type="EMBL" id="MFB9779161.1"/>
    </source>
</evidence>